<feature type="non-terminal residue" evidence="1">
    <location>
        <position position="40"/>
    </location>
</feature>
<reference evidence="1" key="1">
    <citation type="journal article" date="2014" name="Front. Microbiol.">
        <title>High frequency of phylogenetically diverse reductive dehalogenase-homologous genes in deep subseafloor sedimentary metagenomes.</title>
        <authorList>
            <person name="Kawai M."/>
            <person name="Futagami T."/>
            <person name="Toyoda A."/>
            <person name="Takaki Y."/>
            <person name="Nishi S."/>
            <person name="Hori S."/>
            <person name="Arai W."/>
            <person name="Tsubouchi T."/>
            <person name="Morono Y."/>
            <person name="Uchiyama I."/>
            <person name="Ito T."/>
            <person name="Fujiyama A."/>
            <person name="Inagaki F."/>
            <person name="Takami H."/>
        </authorList>
    </citation>
    <scope>NUCLEOTIDE SEQUENCE</scope>
    <source>
        <strain evidence="1">Expedition CK06-06</strain>
    </source>
</reference>
<organism evidence="1">
    <name type="scientific">marine sediment metagenome</name>
    <dbReference type="NCBI Taxonomy" id="412755"/>
    <lineage>
        <taxon>unclassified sequences</taxon>
        <taxon>metagenomes</taxon>
        <taxon>ecological metagenomes</taxon>
    </lineage>
</organism>
<sequence length="40" mass="4610">MAYANCAANLSKAYPHCLCFTSNGLRITEYSFDEAEEYRR</sequence>
<dbReference type="AlphaFoldDB" id="X1IA29"/>
<evidence type="ECO:0000313" key="1">
    <source>
        <dbReference type="EMBL" id="GAH54438.1"/>
    </source>
</evidence>
<dbReference type="EMBL" id="BARU01019584">
    <property type="protein sequence ID" value="GAH54438.1"/>
    <property type="molecule type" value="Genomic_DNA"/>
</dbReference>
<protein>
    <submittedName>
        <fullName evidence="1">Uncharacterized protein</fullName>
    </submittedName>
</protein>
<name>X1IA29_9ZZZZ</name>
<gene>
    <name evidence="1" type="ORF">S03H2_32242</name>
</gene>
<comment type="caution">
    <text evidence="1">The sequence shown here is derived from an EMBL/GenBank/DDBJ whole genome shotgun (WGS) entry which is preliminary data.</text>
</comment>
<accession>X1IA29</accession>
<proteinExistence type="predicted"/>